<accession>A0A0B6ZEV0</accession>
<protein>
    <submittedName>
        <fullName evidence="1">Uncharacterized protein</fullName>
    </submittedName>
</protein>
<gene>
    <name evidence="1" type="primary">ORF57924</name>
</gene>
<evidence type="ECO:0000313" key="1">
    <source>
        <dbReference type="EMBL" id="CEK66260.1"/>
    </source>
</evidence>
<reference evidence="1" key="1">
    <citation type="submission" date="2014-12" db="EMBL/GenBank/DDBJ databases">
        <title>Insight into the proteome of Arion vulgaris.</title>
        <authorList>
            <person name="Aradska J."/>
            <person name="Bulat T."/>
            <person name="Smidak R."/>
            <person name="Sarate P."/>
            <person name="Gangsoo J."/>
            <person name="Sialana F."/>
            <person name="Bilban M."/>
            <person name="Lubec G."/>
        </authorList>
    </citation>
    <scope>NUCLEOTIDE SEQUENCE</scope>
    <source>
        <tissue evidence="1">Skin</tissue>
    </source>
</reference>
<dbReference type="EMBL" id="HACG01019395">
    <property type="protein sequence ID" value="CEK66260.1"/>
    <property type="molecule type" value="Transcribed_RNA"/>
</dbReference>
<sequence length="135" mass="15283">MTITTATIRETVNLFMAVSCPKYCKGRSVAQTVSSLSSVTSICEHLRRKQHFIHIITTLSLYQLSDTLIPDGHTRTSFNSHGHTDAHTYTYARTHECMVARTLTHTRTHTHTDLTSAFISAHHHIDSDDFVKEED</sequence>
<organism evidence="1">
    <name type="scientific">Arion vulgaris</name>
    <dbReference type="NCBI Taxonomy" id="1028688"/>
    <lineage>
        <taxon>Eukaryota</taxon>
        <taxon>Metazoa</taxon>
        <taxon>Spiralia</taxon>
        <taxon>Lophotrochozoa</taxon>
        <taxon>Mollusca</taxon>
        <taxon>Gastropoda</taxon>
        <taxon>Heterobranchia</taxon>
        <taxon>Euthyneura</taxon>
        <taxon>Panpulmonata</taxon>
        <taxon>Eupulmonata</taxon>
        <taxon>Stylommatophora</taxon>
        <taxon>Helicina</taxon>
        <taxon>Arionoidea</taxon>
        <taxon>Arionidae</taxon>
        <taxon>Arion</taxon>
    </lineage>
</organism>
<proteinExistence type="predicted"/>
<name>A0A0B6ZEV0_9EUPU</name>
<dbReference type="AlphaFoldDB" id="A0A0B6ZEV0"/>